<protein>
    <submittedName>
        <fullName evidence="3">Chondroitin proteoglycan 4 domain-containing protein</fullName>
    </submittedName>
</protein>
<name>A0A914V9H0_9BILA</name>
<feature type="compositionally biased region" description="Polar residues" evidence="1">
    <location>
        <begin position="295"/>
        <end position="307"/>
    </location>
</feature>
<sequence>MTPIYVIQIEFIHQARCCERQRYASMPIKYLVLAICFSCLLPVTTQQRSKPDKSEHFDTCVGQCSFQFIETMKEKFGHVEAVALLDLDFSAVIQAFSNATFFKGFCGVYEGFRTCHNSCPLSYLRELLKKGSEIVDLYCVKNYDAMVEKLGCLSKINEEMSKQCLSSCTSYHDGVTALLKNFNRLALDGDSTQAETDLGESCEYVTCSLHCDAPLIAHTCDFSTAELVIDLTKQTFAKIEEISLGTGAIAKWPAQCADIRTYSIPTPPPLPDRQKLKTTTVQLDIDQESIDEASTVPTSPNQTSSTNGATSLRSHFLNFVPFSILSIILLRVQ</sequence>
<accession>A0A914V9H0</accession>
<dbReference type="PANTHER" id="PTHR36944">
    <property type="entry name" value="PROTEIN CBG02791-RELATED"/>
    <property type="match status" value="1"/>
</dbReference>
<dbReference type="Proteomes" id="UP000887566">
    <property type="component" value="Unplaced"/>
</dbReference>
<dbReference type="AlphaFoldDB" id="A0A914V9H0"/>
<evidence type="ECO:0000256" key="1">
    <source>
        <dbReference type="SAM" id="MobiDB-lite"/>
    </source>
</evidence>
<proteinExistence type="predicted"/>
<dbReference type="WBParaSite" id="PSAMB.scaffold1707size28553.g14508.t1">
    <property type="protein sequence ID" value="PSAMB.scaffold1707size28553.g14508.t1"/>
    <property type="gene ID" value="PSAMB.scaffold1707size28553.g14508"/>
</dbReference>
<reference evidence="3" key="1">
    <citation type="submission" date="2022-11" db="UniProtKB">
        <authorList>
            <consortium name="WormBaseParasite"/>
        </authorList>
    </citation>
    <scope>IDENTIFICATION</scope>
</reference>
<evidence type="ECO:0000313" key="3">
    <source>
        <dbReference type="WBParaSite" id="PSAMB.scaffold1707size28553.g14508.t1"/>
    </source>
</evidence>
<dbReference type="PANTHER" id="PTHR36944:SF1">
    <property type="entry name" value="CPG4 DOMAIN-CONTAINING PROTEIN"/>
    <property type="match status" value="1"/>
</dbReference>
<feature type="region of interest" description="Disordered" evidence="1">
    <location>
        <begin position="287"/>
        <end position="307"/>
    </location>
</feature>
<evidence type="ECO:0000313" key="2">
    <source>
        <dbReference type="Proteomes" id="UP000887566"/>
    </source>
</evidence>
<organism evidence="2 3">
    <name type="scientific">Plectus sambesii</name>
    <dbReference type="NCBI Taxonomy" id="2011161"/>
    <lineage>
        <taxon>Eukaryota</taxon>
        <taxon>Metazoa</taxon>
        <taxon>Ecdysozoa</taxon>
        <taxon>Nematoda</taxon>
        <taxon>Chromadorea</taxon>
        <taxon>Plectida</taxon>
        <taxon>Plectina</taxon>
        <taxon>Plectoidea</taxon>
        <taxon>Plectidae</taxon>
        <taxon>Plectus</taxon>
    </lineage>
</organism>
<keyword evidence="2" id="KW-1185">Reference proteome</keyword>